<feature type="compositionally biased region" description="Polar residues" evidence="1">
    <location>
        <begin position="9"/>
        <end position="28"/>
    </location>
</feature>
<sequence length="180" mass="19727">MPRLLQKIGGSSASSAMTAQNPAVSQPIPNYAPPLPTFPPALAPLQQQEAPLDMSVIMQCMEHRQQTSDSEHGTSSCISSAESMNVSQMSHLSEYPTSPFQTIGNNSDYSTSVKDCYYVDSICYDMEAINLATMSVPGELGISAVDRHMGDGDWSGYDFGDTEWDMDELWPFRNLQGKET</sequence>
<comment type="caution">
    <text evidence="2">The sequence shown here is derived from an EMBL/GenBank/DDBJ whole genome shotgun (WGS) entry which is preliminary data.</text>
</comment>
<evidence type="ECO:0000313" key="2">
    <source>
        <dbReference type="EMBL" id="KAF9671376.1"/>
    </source>
</evidence>
<feature type="region of interest" description="Disordered" evidence="1">
    <location>
        <begin position="1"/>
        <end position="32"/>
    </location>
</feature>
<organism evidence="2 3">
    <name type="scientific">Salix dunnii</name>
    <dbReference type="NCBI Taxonomy" id="1413687"/>
    <lineage>
        <taxon>Eukaryota</taxon>
        <taxon>Viridiplantae</taxon>
        <taxon>Streptophyta</taxon>
        <taxon>Embryophyta</taxon>
        <taxon>Tracheophyta</taxon>
        <taxon>Spermatophyta</taxon>
        <taxon>Magnoliopsida</taxon>
        <taxon>eudicotyledons</taxon>
        <taxon>Gunneridae</taxon>
        <taxon>Pentapetalae</taxon>
        <taxon>rosids</taxon>
        <taxon>fabids</taxon>
        <taxon>Malpighiales</taxon>
        <taxon>Salicaceae</taxon>
        <taxon>Saliceae</taxon>
        <taxon>Salix</taxon>
    </lineage>
</organism>
<reference evidence="2 3" key="1">
    <citation type="submission" date="2020-10" db="EMBL/GenBank/DDBJ databases">
        <title>Plant Genome Project.</title>
        <authorList>
            <person name="Zhang R.-G."/>
        </authorList>
    </citation>
    <scope>NUCLEOTIDE SEQUENCE [LARGE SCALE GENOMIC DNA]</scope>
    <source>
        <strain evidence="2">FAFU-HL-1</strain>
        <tissue evidence="2">Leaf</tissue>
    </source>
</reference>
<gene>
    <name evidence="2" type="ORF">SADUNF_Sadunf12G0040900</name>
</gene>
<dbReference type="OrthoDB" id="2143914at2759"/>
<accession>A0A835MS41</accession>
<protein>
    <submittedName>
        <fullName evidence="2">Uncharacterized protein</fullName>
    </submittedName>
</protein>
<name>A0A835MS41_9ROSI</name>
<proteinExistence type="predicted"/>
<evidence type="ECO:0000313" key="3">
    <source>
        <dbReference type="Proteomes" id="UP000657918"/>
    </source>
</evidence>
<keyword evidence="3" id="KW-1185">Reference proteome</keyword>
<dbReference type="Proteomes" id="UP000657918">
    <property type="component" value="Unassembled WGS sequence"/>
</dbReference>
<dbReference type="EMBL" id="JADGMS010000012">
    <property type="protein sequence ID" value="KAF9671376.1"/>
    <property type="molecule type" value="Genomic_DNA"/>
</dbReference>
<dbReference type="AlphaFoldDB" id="A0A835MS41"/>
<evidence type="ECO:0000256" key="1">
    <source>
        <dbReference type="SAM" id="MobiDB-lite"/>
    </source>
</evidence>